<dbReference type="InterPro" id="IPR008909">
    <property type="entry name" value="DALR_anticod-bd"/>
</dbReference>
<comment type="caution">
    <text evidence="15">The sequence shown here is derived from an EMBL/GenBank/DDBJ whole genome shotgun (WGS) entry which is preliminary data.</text>
</comment>
<protein>
    <recommendedName>
        <fullName evidence="11">Arginine--tRNA ligase</fullName>
        <ecNumber evidence="11">6.1.1.19</ecNumber>
    </recommendedName>
    <alternativeName>
        <fullName evidence="11">Arginyl-tRNA synthetase</fullName>
        <shortName evidence="11">ArgRS</shortName>
    </alternativeName>
</protein>
<keyword evidence="9 11" id="KW-0030">Aminoacyl-tRNA synthetase</keyword>
<dbReference type="FunFam" id="1.10.730.10:FF:000008">
    <property type="entry name" value="Arginine--tRNA ligase"/>
    <property type="match status" value="1"/>
</dbReference>
<dbReference type="InterPro" id="IPR014729">
    <property type="entry name" value="Rossmann-like_a/b/a_fold"/>
</dbReference>
<dbReference type="FunFam" id="3.40.50.620:FF:000030">
    <property type="entry name" value="Arginine--tRNA ligase"/>
    <property type="match status" value="1"/>
</dbReference>
<gene>
    <name evidence="11" type="primary">argS</name>
    <name evidence="15" type="ORF">AQJ91_06045</name>
</gene>
<dbReference type="InterPro" id="IPR001278">
    <property type="entry name" value="Arg-tRNA-ligase"/>
</dbReference>
<dbReference type="Gene3D" id="3.30.1360.70">
    <property type="entry name" value="Arginyl tRNA synthetase N-terminal domain"/>
    <property type="match status" value="1"/>
</dbReference>
<evidence type="ECO:0000259" key="14">
    <source>
        <dbReference type="SMART" id="SM01016"/>
    </source>
</evidence>
<evidence type="ECO:0000256" key="9">
    <source>
        <dbReference type="ARBA" id="ARBA00023146"/>
    </source>
</evidence>
<dbReference type="PRINTS" id="PR01038">
    <property type="entry name" value="TRNASYNTHARG"/>
</dbReference>
<dbReference type="EC" id="6.1.1.19" evidence="11"/>
<comment type="catalytic activity">
    <reaction evidence="10 11">
        <text>tRNA(Arg) + L-arginine + ATP = L-arginyl-tRNA(Arg) + AMP + diphosphate</text>
        <dbReference type="Rhea" id="RHEA:20301"/>
        <dbReference type="Rhea" id="RHEA-COMP:9658"/>
        <dbReference type="Rhea" id="RHEA-COMP:9673"/>
        <dbReference type="ChEBI" id="CHEBI:30616"/>
        <dbReference type="ChEBI" id="CHEBI:32682"/>
        <dbReference type="ChEBI" id="CHEBI:33019"/>
        <dbReference type="ChEBI" id="CHEBI:78442"/>
        <dbReference type="ChEBI" id="CHEBI:78513"/>
        <dbReference type="ChEBI" id="CHEBI:456215"/>
        <dbReference type="EC" id="6.1.1.19"/>
    </reaction>
</comment>
<organism evidence="15 16">
    <name type="scientific">Streptomyces dysideae</name>
    <dbReference type="NCBI Taxonomy" id="909626"/>
    <lineage>
        <taxon>Bacteria</taxon>
        <taxon>Bacillati</taxon>
        <taxon>Actinomycetota</taxon>
        <taxon>Actinomycetes</taxon>
        <taxon>Kitasatosporales</taxon>
        <taxon>Streptomycetaceae</taxon>
        <taxon>Streptomyces</taxon>
    </lineage>
</organism>
<keyword evidence="8 11" id="KW-0648">Protein biosynthesis</keyword>
<evidence type="ECO:0000256" key="10">
    <source>
        <dbReference type="ARBA" id="ARBA00049339"/>
    </source>
</evidence>
<comment type="subcellular location">
    <subcellularLocation>
        <location evidence="1 11">Cytoplasm</location>
    </subcellularLocation>
</comment>
<dbReference type="Pfam" id="PF05746">
    <property type="entry name" value="DALR_1"/>
    <property type="match status" value="1"/>
</dbReference>
<keyword evidence="7 11" id="KW-0067">ATP-binding</keyword>
<dbReference type="InterPro" id="IPR036695">
    <property type="entry name" value="Arg-tRNA-synth_N_sf"/>
</dbReference>
<evidence type="ECO:0000256" key="12">
    <source>
        <dbReference type="RuleBase" id="RU363038"/>
    </source>
</evidence>
<keyword evidence="4 11" id="KW-0963">Cytoplasm</keyword>
<dbReference type="SMART" id="SM00836">
    <property type="entry name" value="DALR_1"/>
    <property type="match status" value="1"/>
</dbReference>
<keyword evidence="6 11" id="KW-0547">Nucleotide-binding</keyword>
<dbReference type="OrthoDB" id="9803211at2"/>
<dbReference type="RefSeq" id="WP_067017103.1">
    <property type="nucleotide sequence ID" value="NZ_KQ949076.1"/>
</dbReference>
<evidence type="ECO:0000256" key="6">
    <source>
        <dbReference type="ARBA" id="ARBA00022741"/>
    </source>
</evidence>
<dbReference type="Gene3D" id="1.10.730.10">
    <property type="entry name" value="Isoleucyl-tRNA Synthetase, Domain 1"/>
    <property type="match status" value="1"/>
</dbReference>
<evidence type="ECO:0000256" key="8">
    <source>
        <dbReference type="ARBA" id="ARBA00022917"/>
    </source>
</evidence>
<dbReference type="SUPFAM" id="SSF55190">
    <property type="entry name" value="Arginyl-tRNA synthetase (ArgRS), N-terminal 'additional' domain"/>
    <property type="match status" value="1"/>
</dbReference>
<feature type="domain" description="DALR anticodon binding" evidence="13">
    <location>
        <begin position="459"/>
        <end position="575"/>
    </location>
</feature>
<dbReference type="PANTHER" id="PTHR11956">
    <property type="entry name" value="ARGINYL-TRNA SYNTHETASE"/>
    <property type="match status" value="1"/>
</dbReference>
<proteinExistence type="inferred from homology"/>
<dbReference type="SUPFAM" id="SSF52374">
    <property type="entry name" value="Nucleotidylyl transferase"/>
    <property type="match status" value="1"/>
</dbReference>
<dbReference type="SMART" id="SM01016">
    <property type="entry name" value="Arg_tRNA_synt_N"/>
    <property type="match status" value="1"/>
</dbReference>
<dbReference type="InterPro" id="IPR035684">
    <property type="entry name" value="ArgRS_core"/>
</dbReference>
<sequence>MANLEELLHQRLAPAFETVAGAPVDPVIRRSQRAHFQSDAALALVRKIGGNPRDIASRVVEAAQLDDLCSSVEISGPGFINLTFSDEVLARLLADTIGDERLGVPQAKAPETIAIDYSAPNAAKEMHVGHLRSTIIGDAAVRLLEWQGHTIIRQNHIGEWGTPFGMLVEHLLDIGESEAAHELSVGDLNGFYRAARVKFDADETFKDRARKRVVLLQSGDETTLRLWKTLVDESKKYFMTVYGMLGVRLTEDDFFGESYYNDQLQSVVDELDELGLLRESDGAQCVFPDGYKNRSGDPLPIIVKKGDGGFGYGATDLATIRHRLRNLHATRLLYVVGLPQHQHLAMIYDVARDARWLVPPARAEHVGHGSILGDDGKMLRTRAGKSVKLVDLLEEAVVRASAVVAEKNPELDEEARAAVAQAVGIGAVKYADLSTDRTRDYVFDVDRMVSFEGNTAPYLQYARARICSIFRRAGVETPLQGIEKLVIAEPAERALALELLEFSSLLAEVSETLEFHKLANYLYGLASAFTSFYEKCPVLRAEGDVKQSRLALCDITARTLELGLGLLGIDAPDRM</sequence>
<comment type="caution">
    <text evidence="11">Lacks conserved residue(s) required for the propagation of feature annotation.</text>
</comment>
<accession>A0A101V425</accession>
<evidence type="ECO:0000313" key="15">
    <source>
        <dbReference type="EMBL" id="KUO22135.1"/>
    </source>
</evidence>
<evidence type="ECO:0000259" key="13">
    <source>
        <dbReference type="SMART" id="SM00836"/>
    </source>
</evidence>
<evidence type="ECO:0000256" key="4">
    <source>
        <dbReference type="ARBA" id="ARBA00022490"/>
    </source>
</evidence>
<dbReference type="HAMAP" id="MF_00123">
    <property type="entry name" value="Arg_tRNA_synth"/>
    <property type="match status" value="1"/>
</dbReference>
<dbReference type="Gene3D" id="3.40.50.620">
    <property type="entry name" value="HUPs"/>
    <property type="match status" value="1"/>
</dbReference>
<dbReference type="AlphaFoldDB" id="A0A101V425"/>
<dbReference type="STRING" id="909626.AQJ91_06045"/>
<evidence type="ECO:0000256" key="7">
    <source>
        <dbReference type="ARBA" id="ARBA00022840"/>
    </source>
</evidence>
<comment type="similarity">
    <text evidence="2 11 12">Belongs to the class-I aminoacyl-tRNA synthetase family.</text>
</comment>
<dbReference type="PANTHER" id="PTHR11956:SF5">
    <property type="entry name" value="ARGININE--TRNA LIGASE, CYTOPLASMIC"/>
    <property type="match status" value="1"/>
</dbReference>
<dbReference type="Pfam" id="PF00750">
    <property type="entry name" value="tRNA-synt_1d"/>
    <property type="match status" value="1"/>
</dbReference>
<dbReference type="InterPro" id="IPR009080">
    <property type="entry name" value="tRNAsynth_Ia_anticodon-bd"/>
</dbReference>
<keyword evidence="16" id="KW-1185">Reference proteome</keyword>
<dbReference type="SUPFAM" id="SSF47323">
    <property type="entry name" value="Anticodon-binding domain of a subclass of class I aminoacyl-tRNA synthetases"/>
    <property type="match status" value="1"/>
</dbReference>
<dbReference type="InterPro" id="IPR005148">
    <property type="entry name" value="Arg-tRNA-synth_N"/>
</dbReference>
<evidence type="ECO:0000256" key="3">
    <source>
        <dbReference type="ARBA" id="ARBA00011245"/>
    </source>
</evidence>
<name>A0A101V425_9ACTN</name>
<dbReference type="Proteomes" id="UP000053260">
    <property type="component" value="Unassembled WGS sequence"/>
</dbReference>
<dbReference type="NCBIfam" id="TIGR00456">
    <property type="entry name" value="argS"/>
    <property type="match status" value="1"/>
</dbReference>
<dbReference type="Pfam" id="PF03485">
    <property type="entry name" value="Arg_tRNA_synt_N"/>
    <property type="match status" value="1"/>
</dbReference>
<evidence type="ECO:0000256" key="11">
    <source>
        <dbReference type="HAMAP-Rule" id="MF_00123"/>
    </source>
</evidence>
<dbReference type="GO" id="GO:0006420">
    <property type="term" value="P:arginyl-tRNA aminoacylation"/>
    <property type="evidence" value="ECO:0007669"/>
    <property type="project" value="UniProtKB-UniRule"/>
</dbReference>
<reference evidence="15 16" key="1">
    <citation type="submission" date="2015-10" db="EMBL/GenBank/DDBJ databases">
        <title>Draft genome sequence of Streptomyces sp. RV15, isolated from a marine sponge.</title>
        <authorList>
            <person name="Ruckert C."/>
            <person name="Abdelmohsen U.R."/>
            <person name="Winkler A."/>
            <person name="Hentschel U."/>
            <person name="Kalinowski J."/>
            <person name="Kampfer P."/>
            <person name="Glaeser S."/>
        </authorList>
    </citation>
    <scope>NUCLEOTIDE SEQUENCE [LARGE SCALE GENOMIC DNA]</scope>
    <source>
        <strain evidence="15 16">RV15</strain>
    </source>
</reference>
<evidence type="ECO:0000313" key="16">
    <source>
        <dbReference type="Proteomes" id="UP000053260"/>
    </source>
</evidence>
<evidence type="ECO:0000256" key="2">
    <source>
        <dbReference type="ARBA" id="ARBA00005594"/>
    </source>
</evidence>
<dbReference type="EMBL" id="LMXB01000019">
    <property type="protein sequence ID" value="KUO22135.1"/>
    <property type="molecule type" value="Genomic_DNA"/>
</dbReference>
<dbReference type="GO" id="GO:0005524">
    <property type="term" value="F:ATP binding"/>
    <property type="evidence" value="ECO:0007669"/>
    <property type="project" value="UniProtKB-UniRule"/>
</dbReference>
<comment type="subunit">
    <text evidence="3 11">Monomer.</text>
</comment>
<evidence type="ECO:0000256" key="5">
    <source>
        <dbReference type="ARBA" id="ARBA00022598"/>
    </source>
</evidence>
<keyword evidence="5 11" id="KW-0436">Ligase</keyword>
<dbReference type="GO" id="GO:0004814">
    <property type="term" value="F:arginine-tRNA ligase activity"/>
    <property type="evidence" value="ECO:0007669"/>
    <property type="project" value="UniProtKB-UniRule"/>
</dbReference>
<dbReference type="CDD" id="cd00671">
    <property type="entry name" value="ArgRS_core"/>
    <property type="match status" value="1"/>
</dbReference>
<dbReference type="GO" id="GO:0005737">
    <property type="term" value="C:cytoplasm"/>
    <property type="evidence" value="ECO:0007669"/>
    <property type="project" value="UniProtKB-SubCell"/>
</dbReference>
<feature type="domain" description="Arginyl tRNA synthetase N-terminal" evidence="14">
    <location>
        <begin position="2"/>
        <end position="84"/>
    </location>
</feature>
<dbReference type="CDD" id="cd07956">
    <property type="entry name" value="Anticodon_Ia_Arg"/>
    <property type="match status" value="1"/>
</dbReference>
<evidence type="ECO:0000256" key="1">
    <source>
        <dbReference type="ARBA" id="ARBA00004496"/>
    </source>
</evidence>
<dbReference type="PROSITE" id="PS00178">
    <property type="entry name" value="AA_TRNA_LIGASE_I"/>
    <property type="match status" value="1"/>
</dbReference>
<dbReference type="InterPro" id="IPR001412">
    <property type="entry name" value="aa-tRNA-synth_I_CS"/>
</dbReference>